<dbReference type="EMBL" id="KQ257461">
    <property type="protein sequence ID" value="KNC98013.1"/>
    <property type="molecule type" value="Genomic_DNA"/>
</dbReference>
<feature type="transmembrane region" description="Helical" evidence="7">
    <location>
        <begin position="74"/>
        <end position="91"/>
    </location>
</feature>
<accession>A0A0L0HBB1</accession>
<feature type="domain" description="Concentrative nucleoside transporter C-terminal" evidence="9">
    <location>
        <begin position="341"/>
        <end position="563"/>
    </location>
</feature>
<keyword evidence="3" id="KW-1003">Cell membrane</keyword>
<dbReference type="InterPro" id="IPR002668">
    <property type="entry name" value="CNT_N_dom"/>
</dbReference>
<feature type="transmembrane region" description="Helical" evidence="7">
    <location>
        <begin position="182"/>
        <end position="209"/>
    </location>
</feature>
<comment type="similarity">
    <text evidence="2">Belongs to the concentrative nucleoside transporter (CNT) (TC 2.A.41) family.</text>
</comment>
<comment type="subcellular location">
    <subcellularLocation>
        <location evidence="1">Cell membrane</location>
        <topology evidence="1">Multi-pass membrane protein</topology>
    </subcellularLocation>
</comment>
<name>A0A0L0HBB1_SPIPD</name>
<dbReference type="OrthoDB" id="6075923at2759"/>
<evidence type="ECO:0000313" key="11">
    <source>
        <dbReference type="EMBL" id="KNC98013.1"/>
    </source>
</evidence>
<dbReference type="VEuPathDB" id="FungiDB:SPPG_06432"/>
<protein>
    <submittedName>
        <fullName evidence="11">NupC family nucleoside transporter</fullName>
    </submittedName>
</protein>
<feature type="transmembrane region" description="Helical" evidence="7">
    <location>
        <begin position="444"/>
        <end position="467"/>
    </location>
</feature>
<feature type="transmembrane region" description="Helical" evidence="7">
    <location>
        <begin position="154"/>
        <end position="170"/>
    </location>
</feature>
<reference evidence="11 12" key="1">
    <citation type="submission" date="2009-08" db="EMBL/GenBank/DDBJ databases">
        <title>The Genome Sequence of Spizellomyces punctatus strain DAOM BR117.</title>
        <authorList>
            <consortium name="The Broad Institute Genome Sequencing Platform"/>
            <person name="Russ C."/>
            <person name="Cuomo C."/>
            <person name="Shea T."/>
            <person name="Young S.K."/>
            <person name="Zeng Q."/>
            <person name="Koehrsen M."/>
            <person name="Haas B."/>
            <person name="Borodovsky M."/>
            <person name="Guigo R."/>
            <person name="Alvarado L."/>
            <person name="Berlin A."/>
            <person name="Bochicchio J."/>
            <person name="Borenstein D."/>
            <person name="Chapman S."/>
            <person name="Chen Z."/>
            <person name="Engels R."/>
            <person name="Freedman E."/>
            <person name="Gellesch M."/>
            <person name="Goldberg J."/>
            <person name="Griggs A."/>
            <person name="Gujja S."/>
            <person name="Heiman D."/>
            <person name="Hepburn T."/>
            <person name="Howarth C."/>
            <person name="Jen D."/>
            <person name="Larson L."/>
            <person name="Lewis B."/>
            <person name="Mehta T."/>
            <person name="Park D."/>
            <person name="Pearson M."/>
            <person name="Roberts A."/>
            <person name="Saif S."/>
            <person name="Shenoy N."/>
            <person name="Sisk P."/>
            <person name="Stolte C."/>
            <person name="Sykes S."/>
            <person name="Thomson T."/>
            <person name="Walk T."/>
            <person name="White J."/>
            <person name="Yandava C."/>
            <person name="Burger G."/>
            <person name="Gray M.W."/>
            <person name="Holland P.W.H."/>
            <person name="King N."/>
            <person name="Lang F.B.F."/>
            <person name="Roger A.J."/>
            <person name="Ruiz-Trillo I."/>
            <person name="Lander E."/>
            <person name="Nusbaum C."/>
        </authorList>
    </citation>
    <scope>NUCLEOTIDE SEQUENCE [LARGE SCALE GENOMIC DNA]</scope>
    <source>
        <strain evidence="11 12">DAOM BR117</strain>
    </source>
</reference>
<organism evidence="11 12">
    <name type="scientific">Spizellomyces punctatus (strain DAOM BR117)</name>
    <dbReference type="NCBI Taxonomy" id="645134"/>
    <lineage>
        <taxon>Eukaryota</taxon>
        <taxon>Fungi</taxon>
        <taxon>Fungi incertae sedis</taxon>
        <taxon>Chytridiomycota</taxon>
        <taxon>Chytridiomycota incertae sedis</taxon>
        <taxon>Chytridiomycetes</taxon>
        <taxon>Spizellomycetales</taxon>
        <taxon>Spizellomycetaceae</taxon>
        <taxon>Spizellomyces</taxon>
    </lineage>
</organism>
<evidence type="ECO:0000313" key="12">
    <source>
        <dbReference type="Proteomes" id="UP000053201"/>
    </source>
</evidence>
<evidence type="ECO:0000256" key="3">
    <source>
        <dbReference type="ARBA" id="ARBA00022475"/>
    </source>
</evidence>
<evidence type="ECO:0000256" key="4">
    <source>
        <dbReference type="ARBA" id="ARBA00022692"/>
    </source>
</evidence>
<dbReference type="GO" id="GO:0005886">
    <property type="term" value="C:plasma membrane"/>
    <property type="evidence" value="ECO:0007669"/>
    <property type="project" value="UniProtKB-SubCell"/>
</dbReference>
<sequence>MEKEAPIVEAGTAQVPEVLPEDAIFDEEGKRRLQEEKPYFGKRPARAVAIDLAIWLLMTAYAVAVFVKGKDKDGFHLFTVIWVFVTLRLLARHISMSKLIYDPLGKVWTSTVGAAASKFPSWLVWAALLVATLVGLLLMAIFTTGRPSTVGERLQSWGGVLFFLLIAAGSSRKVKAINLQTVAVGVFFQFIFALIVLRTTVGANIFQWISSFVTGFLKYSHNGLEFLFGPVPNQNFVINVLPAIIFFCAFISIVYYWGGMQYAVQKMGAIMMRLMDTSGAESIVAAASPFVGQVENAMLVLPFIEYMTKSELHAVMTCGFATISGSVLLGYVLIVGDAYLILTACIMSIPASLALTKMRYPEEEESLTKGRVVVPESEDKASNFLHAAANGAATGAQLVILISATILAIVALYQAANGLVGWAFDIIDVHRDSPDPANPGPHDTWISITYILSFVFYPFAWCLGVSANQARLAGEIMAQKLLLNEFVAFSNLGDFNKAGRVNQRTFQLLAFALCGFANLGSTGIQVSALGAISPKRKKDLAELAVSAMLIGNLSTWMTAAVAGCMI</sequence>
<keyword evidence="12" id="KW-1185">Reference proteome</keyword>
<dbReference type="InParanoid" id="A0A0L0HBB1"/>
<feature type="transmembrane region" description="Helical" evidence="7">
    <location>
        <begin position="398"/>
        <end position="424"/>
    </location>
</feature>
<feature type="transmembrane region" description="Helical" evidence="7">
    <location>
        <begin position="122"/>
        <end position="142"/>
    </location>
</feature>
<feature type="domain" description="Concentrative nucleoside transporter N-terminal" evidence="8">
    <location>
        <begin position="159"/>
        <end position="230"/>
    </location>
</feature>
<dbReference type="RefSeq" id="XP_016606053.1">
    <property type="nucleotide sequence ID" value="XM_016754637.1"/>
</dbReference>
<dbReference type="STRING" id="645134.A0A0L0HBB1"/>
<evidence type="ECO:0000256" key="5">
    <source>
        <dbReference type="ARBA" id="ARBA00022989"/>
    </source>
</evidence>
<evidence type="ECO:0000256" key="7">
    <source>
        <dbReference type="SAM" id="Phobius"/>
    </source>
</evidence>
<dbReference type="PANTHER" id="PTHR10590">
    <property type="entry name" value="SODIUM/NUCLEOSIDE COTRANSPORTER"/>
    <property type="match status" value="1"/>
</dbReference>
<dbReference type="Proteomes" id="UP000053201">
    <property type="component" value="Unassembled WGS sequence"/>
</dbReference>
<keyword evidence="4 7" id="KW-0812">Transmembrane</keyword>
<keyword evidence="5 7" id="KW-1133">Transmembrane helix</keyword>
<feature type="transmembrane region" description="Helical" evidence="7">
    <location>
        <begin position="508"/>
        <end position="532"/>
    </location>
</feature>
<dbReference type="InterPro" id="IPR008276">
    <property type="entry name" value="C_nuclsd_transpt"/>
</dbReference>
<dbReference type="eggNOG" id="KOG3747">
    <property type="taxonomic scope" value="Eukaryota"/>
</dbReference>
<dbReference type="OMA" id="CRDRKSI"/>
<evidence type="ECO:0000256" key="1">
    <source>
        <dbReference type="ARBA" id="ARBA00004651"/>
    </source>
</evidence>
<keyword evidence="6 7" id="KW-0472">Membrane</keyword>
<dbReference type="AlphaFoldDB" id="A0A0L0HBB1"/>
<dbReference type="PANTHER" id="PTHR10590:SF4">
    <property type="entry name" value="SOLUTE CARRIER FAMILY 28 MEMBER 3"/>
    <property type="match status" value="1"/>
</dbReference>
<dbReference type="InterPro" id="IPR011642">
    <property type="entry name" value="Gate_dom"/>
</dbReference>
<dbReference type="GeneID" id="27689733"/>
<dbReference type="Pfam" id="PF07670">
    <property type="entry name" value="Gate"/>
    <property type="match status" value="1"/>
</dbReference>
<proteinExistence type="inferred from homology"/>
<feature type="transmembrane region" description="Helical" evidence="7">
    <location>
        <begin position="236"/>
        <end position="257"/>
    </location>
</feature>
<dbReference type="InterPro" id="IPR011657">
    <property type="entry name" value="CNT_C_dom"/>
</dbReference>
<gene>
    <name evidence="11" type="ORF">SPPG_06432</name>
</gene>
<feature type="transmembrane region" description="Helical" evidence="7">
    <location>
        <begin position="338"/>
        <end position="356"/>
    </location>
</feature>
<evidence type="ECO:0000256" key="2">
    <source>
        <dbReference type="ARBA" id="ARBA00009033"/>
    </source>
</evidence>
<evidence type="ECO:0000256" key="6">
    <source>
        <dbReference type="ARBA" id="ARBA00023136"/>
    </source>
</evidence>
<feature type="domain" description="Nucleoside transporter/FeoB GTPase Gate" evidence="10">
    <location>
        <begin position="237"/>
        <end position="337"/>
    </location>
</feature>
<dbReference type="GO" id="GO:0005337">
    <property type="term" value="F:nucleoside transmembrane transporter activity"/>
    <property type="evidence" value="ECO:0007669"/>
    <property type="project" value="InterPro"/>
</dbReference>
<evidence type="ECO:0000259" key="8">
    <source>
        <dbReference type="Pfam" id="PF01773"/>
    </source>
</evidence>
<feature type="transmembrane region" description="Helical" evidence="7">
    <location>
        <begin position="544"/>
        <end position="565"/>
    </location>
</feature>
<dbReference type="Pfam" id="PF01773">
    <property type="entry name" value="Nucleos_tra2_N"/>
    <property type="match status" value="1"/>
</dbReference>
<evidence type="ECO:0000259" key="10">
    <source>
        <dbReference type="Pfam" id="PF07670"/>
    </source>
</evidence>
<evidence type="ECO:0000259" key="9">
    <source>
        <dbReference type="Pfam" id="PF07662"/>
    </source>
</evidence>
<feature type="transmembrane region" description="Helical" evidence="7">
    <location>
        <begin position="47"/>
        <end position="68"/>
    </location>
</feature>
<feature type="transmembrane region" description="Helical" evidence="7">
    <location>
        <begin position="312"/>
        <end position="332"/>
    </location>
</feature>
<dbReference type="Pfam" id="PF07662">
    <property type="entry name" value="Nucleos_tra2_C"/>
    <property type="match status" value="1"/>
</dbReference>
<dbReference type="GO" id="GO:0015293">
    <property type="term" value="F:symporter activity"/>
    <property type="evidence" value="ECO:0007669"/>
    <property type="project" value="TreeGrafter"/>
</dbReference>